<dbReference type="EMBL" id="LAZR01002441">
    <property type="protein sequence ID" value="KKN30019.1"/>
    <property type="molecule type" value="Genomic_DNA"/>
</dbReference>
<reference evidence="1" key="1">
    <citation type="journal article" date="2015" name="Nature">
        <title>Complex archaea that bridge the gap between prokaryotes and eukaryotes.</title>
        <authorList>
            <person name="Spang A."/>
            <person name="Saw J.H."/>
            <person name="Jorgensen S.L."/>
            <person name="Zaremba-Niedzwiedzka K."/>
            <person name="Martijn J."/>
            <person name="Lind A.E."/>
            <person name="van Eijk R."/>
            <person name="Schleper C."/>
            <person name="Guy L."/>
            <person name="Ettema T.J."/>
        </authorList>
    </citation>
    <scope>NUCLEOTIDE SEQUENCE</scope>
</reference>
<proteinExistence type="predicted"/>
<sequence length="108" mass="12841">MEKNLNWYKVKNIWNKPFSKQSVKERFCLFESIVDKDYKYGEAVGEGLAELMEISFYNLLAGRITKKEAVKGLEDEMISLEPDLIDCDINGRVLIKEYWKRQKKLWEN</sequence>
<accession>A0A0F9PIK0</accession>
<evidence type="ECO:0000313" key="1">
    <source>
        <dbReference type="EMBL" id="KKN30019.1"/>
    </source>
</evidence>
<organism evidence="1">
    <name type="scientific">marine sediment metagenome</name>
    <dbReference type="NCBI Taxonomy" id="412755"/>
    <lineage>
        <taxon>unclassified sequences</taxon>
        <taxon>metagenomes</taxon>
        <taxon>ecological metagenomes</taxon>
    </lineage>
</organism>
<protein>
    <submittedName>
        <fullName evidence="1">Uncharacterized protein</fullName>
    </submittedName>
</protein>
<dbReference type="AlphaFoldDB" id="A0A0F9PIK0"/>
<name>A0A0F9PIK0_9ZZZZ</name>
<comment type="caution">
    <text evidence="1">The sequence shown here is derived from an EMBL/GenBank/DDBJ whole genome shotgun (WGS) entry which is preliminary data.</text>
</comment>
<gene>
    <name evidence="1" type="ORF">LCGC14_0838360</name>
</gene>